<accession>A0A2W5AUE1</accession>
<evidence type="ECO:0000313" key="1">
    <source>
        <dbReference type="EMBL" id="PZO74635.1"/>
    </source>
</evidence>
<sequence length="86" mass="9069">MTGMLDLIREAVTVLPGTEERDAGEATVFAVEGNDFVRIVGDSTTVRSDDGWTAIDPDDDAVAIEDAVAHGWELAAPRALLEAGGR</sequence>
<proteinExistence type="predicted"/>
<dbReference type="AlphaFoldDB" id="A0A2W5AUE1"/>
<comment type="caution">
    <text evidence="1">The sequence shown here is derived from an EMBL/GenBank/DDBJ whole genome shotgun (WGS) entry which is preliminary data.</text>
</comment>
<dbReference type="Proteomes" id="UP000248614">
    <property type="component" value="Unassembled WGS sequence"/>
</dbReference>
<name>A0A2W5AUE1_9SPHN</name>
<organism evidence="1 2">
    <name type="scientific">Sphingomonas hengshuiensis</name>
    <dbReference type="NCBI Taxonomy" id="1609977"/>
    <lineage>
        <taxon>Bacteria</taxon>
        <taxon>Pseudomonadati</taxon>
        <taxon>Pseudomonadota</taxon>
        <taxon>Alphaproteobacteria</taxon>
        <taxon>Sphingomonadales</taxon>
        <taxon>Sphingomonadaceae</taxon>
        <taxon>Sphingomonas</taxon>
    </lineage>
</organism>
<protein>
    <submittedName>
        <fullName evidence="1">Uncharacterized protein</fullName>
    </submittedName>
</protein>
<evidence type="ECO:0000313" key="2">
    <source>
        <dbReference type="Proteomes" id="UP000248614"/>
    </source>
</evidence>
<reference evidence="1 2" key="1">
    <citation type="submission" date="2017-08" db="EMBL/GenBank/DDBJ databases">
        <title>Infants hospitalized years apart are colonized by the same room-sourced microbial strains.</title>
        <authorList>
            <person name="Brooks B."/>
            <person name="Olm M.R."/>
            <person name="Firek B.A."/>
            <person name="Baker R."/>
            <person name="Thomas B.C."/>
            <person name="Morowitz M.J."/>
            <person name="Banfield J.F."/>
        </authorList>
    </citation>
    <scope>NUCLEOTIDE SEQUENCE [LARGE SCALE GENOMIC DNA]</scope>
    <source>
        <strain evidence="1">S2_018_000_R3_110</strain>
    </source>
</reference>
<gene>
    <name evidence="1" type="ORF">DI632_13010</name>
</gene>
<dbReference type="EMBL" id="QFNF01000040">
    <property type="protein sequence ID" value="PZO74635.1"/>
    <property type="molecule type" value="Genomic_DNA"/>
</dbReference>